<dbReference type="AlphaFoldDB" id="A0AAV9X2Y4"/>
<proteinExistence type="predicted"/>
<dbReference type="Gene3D" id="1.25.40.20">
    <property type="entry name" value="Ankyrin repeat-containing domain"/>
    <property type="match status" value="2"/>
</dbReference>
<dbReference type="InterPro" id="IPR036770">
    <property type="entry name" value="Ankyrin_rpt-contain_sf"/>
</dbReference>
<evidence type="ECO:0000256" key="3">
    <source>
        <dbReference type="PROSITE-ProRule" id="PRU00023"/>
    </source>
</evidence>
<evidence type="ECO:0000256" key="2">
    <source>
        <dbReference type="ARBA" id="ARBA00023043"/>
    </source>
</evidence>
<dbReference type="PROSITE" id="PS50297">
    <property type="entry name" value="ANK_REP_REGION"/>
    <property type="match status" value="1"/>
</dbReference>
<keyword evidence="2 3" id="KW-0040">ANK repeat</keyword>
<dbReference type="PROSITE" id="PS50088">
    <property type="entry name" value="ANK_REPEAT"/>
    <property type="match status" value="1"/>
</dbReference>
<gene>
    <name evidence="4" type="ORF">TWF694_003032</name>
</gene>
<dbReference type="SMART" id="SM00248">
    <property type="entry name" value="ANK"/>
    <property type="match status" value="4"/>
</dbReference>
<keyword evidence="5" id="KW-1185">Reference proteome</keyword>
<evidence type="ECO:0008006" key="6">
    <source>
        <dbReference type="Google" id="ProtNLM"/>
    </source>
</evidence>
<dbReference type="SUPFAM" id="SSF48403">
    <property type="entry name" value="Ankyrin repeat"/>
    <property type="match status" value="1"/>
</dbReference>
<protein>
    <recommendedName>
        <fullName evidence="6">Ankyrin repeat protein</fullName>
    </recommendedName>
</protein>
<evidence type="ECO:0000313" key="5">
    <source>
        <dbReference type="Proteomes" id="UP001365542"/>
    </source>
</evidence>
<dbReference type="PANTHER" id="PTHR24189">
    <property type="entry name" value="MYOTROPHIN"/>
    <property type="match status" value="1"/>
</dbReference>
<sequence>MRLEVEQAIVRMIEGDGESLEIILHDNSMQLTDEEKVQALSSSCGAGNTKIAKFLLEQRVPISSGALIGAIHGGKVEILEEFLKYDWDIDSRIFGATTALCSAVHHEGLLLWFLDHGADPNAKQYASNIGFYRTPTSEAALYESTSRMELLLYYGAEIDSLTIFSAMTAREAGDRIAMMKLLIEHGAELNGEGTGTYTIHAKSPLHCAVGMGRKDFVELLLQGGAKPNLERFGDKTPAALALEQGKLDLYEILTNWS</sequence>
<name>A0AAV9X2Y4_9PEZI</name>
<dbReference type="InterPro" id="IPR002110">
    <property type="entry name" value="Ankyrin_rpt"/>
</dbReference>
<organism evidence="4 5">
    <name type="scientific">Orbilia ellipsospora</name>
    <dbReference type="NCBI Taxonomy" id="2528407"/>
    <lineage>
        <taxon>Eukaryota</taxon>
        <taxon>Fungi</taxon>
        <taxon>Dikarya</taxon>
        <taxon>Ascomycota</taxon>
        <taxon>Pezizomycotina</taxon>
        <taxon>Orbiliomycetes</taxon>
        <taxon>Orbiliales</taxon>
        <taxon>Orbiliaceae</taxon>
        <taxon>Orbilia</taxon>
    </lineage>
</organism>
<feature type="repeat" description="ANK" evidence="3">
    <location>
        <begin position="200"/>
        <end position="232"/>
    </location>
</feature>
<dbReference type="Pfam" id="PF12796">
    <property type="entry name" value="Ank_2"/>
    <property type="match status" value="1"/>
</dbReference>
<comment type="caution">
    <text evidence="4">The sequence shown here is derived from an EMBL/GenBank/DDBJ whole genome shotgun (WGS) entry which is preliminary data.</text>
</comment>
<evidence type="ECO:0000313" key="4">
    <source>
        <dbReference type="EMBL" id="KAK6531867.1"/>
    </source>
</evidence>
<keyword evidence="1" id="KW-0677">Repeat</keyword>
<reference evidence="4 5" key="1">
    <citation type="submission" date="2019-10" db="EMBL/GenBank/DDBJ databases">
        <authorList>
            <person name="Palmer J.M."/>
        </authorList>
    </citation>
    <scope>NUCLEOTIDE SEQUENCE [LARGE SCALE GENOMIC DNA]</scope>
    <source>
        <strain evidence="4 5">TWF694</strain>
    </source>
</reference>
<dbReference type="EMBL" id="JAVHJO010000012">
    <property type="protein sequence ID" value="KAK6531867.1"/>
    <property type="molecule type" value="Genomic_DNA"/>
</dbReference>
<accession>A0AAV9X2Y4</accession>
<dbReference type="PANTHER" id="PTHR24189:SF50">
    <property type="entry name" value="ANKYRIN REPEAT AND SOCS BOX PROTEIN 2"/>
    <property type="match status" value="1"/>
</dbReference>
<dbReference type="InterPro" id="IPR050745">
    <property type="entry name" value="Multifunctional_regulatory"/>
</dbReference>
<evidence type="ECO:0000256" key="1">
    <source>
        <dbReference type="ARBA" id="ARBA00022737"/>
    </source>
</evidence>
<dbReference type="Proteomes" id="UP001365542">
    <property type="component" value="Unassembled WGS sequence"/>
</dbReference>